<gene>
    <name evidence="2" type="ORF">CQA58_07590</name>
</gene>
<feature type="transmembrane region" description="Helical" evidence="1">
    <location>
        <begin position="76"/>
        <end position="94"/>
    </location>
</feature>
<keyword evidence="1" id="KW-1133">Transmembrane helix</keyword>
<evidence type="ECO:0000313" key="3">
    <source>
        <dbReference type="Proteomes" id="UP000257045"/>
    </source>
</evidence>
<keyword evidence="1" id="KW-0812">Transmembrane</keyword>
<protein>
    <submittedName>
        <fullName evidence="2">Uncharacterized protein</fullName>
    </submittedName>
</protein>
<feature type="transmembrane region" description="Helical" evidence="1">
    <location>
        <begin position="136"/>
        <end position="156"/>
    </location>
</feature>
<dbReference type="Proteomes" id="UP000257045">
    <property type="component" value="Unassembled WGS sequence"/>
</dbReference>
<reference evidence="2 3" key="1">
    <citation type="submission" date="2018-04" db="EMBL/GenBank/DDBJ databases">
        <title>Novel Campyloabacter and Helicobacter Species and Strains.</title>
        <authorList>
            <person name="Mannion A.J."/>
            <person name="Shen Z."/>
            <person name="Fox J.G."/>
        </authorList>
    </citation>
    <scope>NUCLEOTIDE SEQUENCE [LARGE SCALE GENOMIC DNA]</scope>
    <source>
        <strain evidence="2 3">MIT 04-9366</strain>
    </source>
</reference>
<evidence type="ECO:0000313" key="2">
    <source>
        <dbReference type="EMBL" id="RDU69131.1"/>
    </source>
</evidence>
<dbReference type="RefSeq" id="WP_115570113.1">
    <property type="nucleotide sequence ID" value="NZ_NXLV01000019.1"/>
</dbReference>
<sequence>MSLVSILFMGAMFASCALMAYKKAIKGVVIVFALVAYIAFAFWNHPNSEISGGVFIFFPALFVLAFFLYKKYSSQCFDIVFFALPWVITARTMGFPNSPDFGEKGLGIFAISGFCGVFSLWLLFLKYHQKTYQKILFYFFSLNLLFLLLSFYLSILEDSFLDIFPKKIAEWLLLVDIAIAFVFSPIAYAFFYFGEFILFFLLYYQLFLKDSKNPNPPNPLV</sequence>
<name>A0A3D8IX33_9HELI</name>
<keyword evidence="3" id="KW-1185">Reference proteome</keyword>
<dbReference type="OrthoDB" id="5331711at2"/>
<comment type="caution">
    <text evidence="2">The sequence shown here is derived from an EMBL/GenBank/DDBJ whole genome shotgun (WGS) entry which is preliminary data.</text>
</comment>
<keyword evidence="1" id="KW-0472">Membrane</keyword>
<feature type="transmembrane region" description="Helical" evidence="1">
    <location>
        <begin position="171"/>
        <end position="204"/>
    </location>
</feature>
<organism evidence="2 3">
    <name type="scientific">Helicobacter brantae</name>
    <dbReference type="NCBI Taxonomy" id="375927"/>
    <lineage>
        <taxon>Bacteria</taxon>
        <taxon>Pseudomonadati</taxon>
        <taxon>Campylobacterota</taxon>
        <taxon>Epsilonproteobacteria</taxon>
        <taxon>Campylobacterales</taxon>
        <taxon>Helicobacteraceae</taxon>
        <taxon>Helicobacter</taxon>
    </lineage>
</organism>
<accession>A0A3D8IX33</accession>
<feature type="transmembrane region" description="Helical" evidence="1">
    <location>
        <begin position="106"/>
        <end position="124"/>
    </location>
</feature>
<evidence type="ECO:0000256" key="1">
    <source>
        <dbReference type="SAM" id="Phobius"/>
    </source>
</evidence>
<dbReference type="EMBL" id="NXLV01000019">
    <property type="protein sequence ID" value="RDU69131.1"/>
    <property type="molecule type" value="Genomic_DNA"/>
</dbReference>
<feature type="transmembrane region" description="Helical" evidence="1">
    <location>
        <begin position="6"/>
        <end position="21"/>
    </location>
</feature>
<feature type="transmembrane region" description="Helical" evidence="1">
    <location>
        <begin position="50"/>
        <end position="69"/>
    </location>
</feature>
<dbReference type="AlphaFoldDB" id="A0A3D8IX33"/>
<feature type="transmembrane region" description="Helical" evidence="1">
    <location>
        <begin position="28"/>
        <end position="44"/>
    </location>
</feature>
<proteinExistence type="predicted"/>